<name>A0A6H5H7X0_9HEMI</name>
<sequence>MKELLRGFEPQAITKAITNRCSKVPLRPLPVLLTSRLKRKGTIKVFAWDEMRNRP</sequence>
<reference evidence="1 2" key="1">
    <citation type="submission" date="2020-02" db="EMBL/GenBank/DDBJ databases">
        <authorList>
            <person name="Ferguson B K."/>
        </authorList>
    </citation>
    <scope>NUCLEOTIDE SEQUENCE [LARGE SCALE GENOMIC DNA]</scope>
</reference>
<feature type="non-terminal residue" evidence="1">
    <location>
        <position position="55"/>
    </location>
</feature>
<gene>
    <name evidence="1" type="ORF">NTEN_LOCUS16858</name>
</gene>
<evidence type="ECO:0000313" key="2">
    <source>
        <dbReference type="Proteomes" id="UP000479000"/>
    </source>
</evidence>
<dbReference type="Proteomes" id="UP000479000">
    <property type="component" value="Unassembled WGS sequence"/>
</dbReference>
<protein>
    <submittedName>
        <fullName evidence="1">Uncharacterized protein</fullName>
    </submittedName>
</protein>
<dbReference type="AlphaFoldDB" id="A0A6H5H7X0"/>
<accession>A0A6H5H7X0</accession>
<dbReference type="EMBL" id="CADCXU010024800">
    <property type="protein sequence ID" value="CAB0012055.1"/>
    <property type="molecule type" value="Genomic_DNA"/>
</dbReference>
<keyword evidence="2" id="KW-1185">Reference proteome</keyword>
<organism evidence="1 2">
    <name type="scientific">Nesidiocoris tenuis</name>
    <dbReference type="NCBI Taxonomy" id="355587"/>
    <lineage>
        <taxon>Eukaryota</taxon>
        <taxon>Metazoa</taxon>
        <taxon>Ecdysozoa</taxon>
        <taxon>Arthropoda</taxon>
        <taxon>Hexapoda</taxon>
        <taxon>Insecta</taxon>
        <taxon>Pterygota</taxon>
        <taxon>Neoptera</taxon>
        <taxon>Paraneoptera</taxon>
        <taxon>Hemiptera</taxon>
        <taxon>Heteroptera</taxon>
        <taxon>Panheteroptera</taxon>
        <taxon>Cimicomorpha</taxon>
        <taxon>Miridae</taxon>
        <taxon>Dicyphina</taxon>
        <taxon>Nesidiocoris</taxon>
    </lineage>
</organism>
<proteinExistence type="predicted"/>
<evidence type="ECO:0000313" key="1">
    <source>
        <dbReference type="EMBL" id="CAB0012055.1"/>
    </source>
</evidence>